<dbReference type="InterPro" id="IPR002110">
    <property type="entry name" value="Ankyrin_rpt"/>
</dbReference>
<feature type="region of interest" description="Disordered" evidence="5">
    <location>
        <begin position="678"/>
        <end position="735"/>
    </location>
</feature>
<feature type="region of interest" description="Disordered" evidence="5">
    <location>
        <begin position="892"/>
        <end position="949"/>
    </location>
</feature>
<feature type="compositionally biased region" description="Polar residues" evidence="5">
    <location>
        <begin position="685"/>
        <end position="735"/>
    </location>
</feature>
<name>A0A336LCA0_CULSO</name>
<feature type="region of interest" description="Disordered" evidence="5">
    <location>
        <begin position="124"/>
        <end position="148"/>
    </location>
</feature>
<dbReference type="PRINTS" id="PR01415">
    <property type="entry name" value="ANKYRIN"/>
</dbReference>
<dbReference type="GO" id="GO:0005737">
    <property type="term" value="C:cytoplasm"/>
    <property type="evidence" value="ECO:0007669"/>
    <property type="project" value="TreeGrafter"/>
</dbReference>
<feature type="region of interest" description="Disordered" evidence="5">
    <location>
        <begin position="300"/>
        <end position="324"/>
    </location>
</feature>
<keyword evidence="1" id="KW-0677">Repeat</keyword>
<feature type="region of interest" description="Disordered" evidence="5">
    <location>
        <begin position="1216"/>
        <end position="1267"/>
    </location>
</feature>
<dbReference type="EMBL" id="UFQS01002499">
    <property type="protein sequence ID" value="SSX14165.1"/>
    <property type="molecule type" value="Genomic_DNA"/>
</dbReference>
<evidence type="ECO:0000256" key="1">
    <source>
        <dbReference type="ARBA" id="ARBA00022737"/>
    </source>
</evidence>
<feature type="compositionally biased region" description="Polar residues" evidence="5">
    <location>
        <begin position="124"/>
        <end position="138"/>
    </location>
</feature>
<dbReference type="GO" id="GO:0005856">
    <property type="term" value="C:cytoskeleton"/>
    <property type="evidence" value="ECO:0007669"/>
    <property type="project" value="TreeGrafter"/>
</dbReference>
<reference evidence="6" key="1">
    <citation type="submission" date="2018-04" db="EMBL/GenBank/DDBJ databases">
        <authorList>
            <person name="Go L.Y."/>
            <person name="Mitchell J.A."/>
        </authorList>
    </citation>
    <scope>NUCLEOTIDE SEQUENCE</scope>
    <source>
        <tissue evidence="6">Whole organism</tissue>
    </source>
</reference>
<evidence type="ECO:0000256" key="2">
    <source>
        <dbReference type="ARBA" id="ARBA00023043"/>
    </source>
</evidence>
<dbReference type="OMA" id="QCGTEQV"/>
<feature type="region of interest" description="Disordered" evidence="5">
    <location>
        <begin position="783"/>
        <end position="803"/>
    </location>
</feature>
<dbReference type="Pfam" id="PF12796">
    <property type="entry name" value="Ank_2"/>
    <property type="match status" value="2"/>
</dbReference>
<feature type="repeat" description="ANK" evidence="4">
    <location>
        <begin position="1119"/>
        <end position="1151"/>
    </location>
</feature>
<dbReference type="Pfam" id="PF12075">
    <property type="entry name" value="KN_motif"/>
    <property type="match status" value="1"/>
</dbReference>
<keyword evidence="2 4" id="KW-0040">ANK repeat</keyword>
<evidence type="ECO:0000256" key="5">
    <source>
        <dbReference type="SAM" id="MobiDB-lite"/>
    </source>
</evidence>
<dbReference type="SMART" id="SM00248">
    <property type="entry name" value="ANK"/>
    <property type="match status" value="4"/>
</dbReference>
<organism evidence="6">
    <name type="scientific">Culicoides sonorensis</name>
    <name type="common">Biting midge</name>
    <dbReference type="NCBI Taxonomy" id="179676"/>
    <lineage>
        <taxon>Eukaryota</taxon>
        <taxon>Metazoa</taxon>
        <taxon>Ecdysozoa</taxon>
        <taxon>Arthropoda</taxon>
        <taxon>Hexapoda</taxon>
        <taxon>Insecta</taxon>
        <taxon>Pterygota</taxon>
        <taxon>Neoptera</taxon>
        <taxon>Endopterygota</taxon>
        <taxon>Diptera</taxon>
        <taxon>Nematocera</taxon>
        <taxon>Chironomoidea</taxon>
        <taxon>Ceratopogonidae</taxon>
        <taxon>Ceratopogoninae</taxon>
        <taxon>Culicoides</taxon>
        <taxon>Monoculicoides</taxon>
    </lineage>
</organism>
<dbReference type="Gene3D" id="1.25.40.20">
    <property type="entry name" value="Ankyrin repeat-containing domain"/>
    <property type="match status" value="1"/>
</dbReference>
<dbReference type="PROSITE" id="PS50088">
    <property type="entry name" value="ANK_REPEAT"/>
    <property type="match status" value="3"/>
</dbReference>
<feature type="repeat" description="ANK" evidence="4">
    <location>
        <begin position="1152"/>
        <end position="1173"/>
    </location>
</feature>
<feature type="compositionally biased region" description="Basic and acidic residues" evidence="5">
    <location>
        <begin position="926"/>
        <end position="949"/>
    </location>
</feature>
<dbReference type="InterPro" id="IPR047184">
    <property type="entry name" value="KANK1-4"/>
</dbReference>
<evidence type="ECO:0000256" key="4">
    <source>
        <dbReference type="PROSITE-ProRule" id="PRU00023"/>
    </source>
</evidence>
<feature type="compositionally biased region" description="Low complexity" evidence="5">
    <location>
        <begin position="1236"/>
        <end position="1247"/>
    </location>
</feature>
<evidence type="ECO:0000313" key="6">
    <source>
        <dbReference type="EMBL" id="SSX14165.1"/>
    </source>
</evidence>
<dbReference type="GO" id="GO:0030837">
    <property type="term" value="P:negative regulation of actin filament polymerization"/>
    <property type="evidence" value="ECO:0007669"/>
    <property type="project" value="InterPro"/>
</dbReference>
<sequence>MRNYCVITGISHKMTKSLTSTSPAKVQSCYCCPFGFHIDLDFVKYCEELSSSGIQSDGTRSIRRDRRRQRQSMEVMLGVDDNLPWMINGHSIVNEIIPESDTESPIAPRRQERERDWVSQINDIPSQNGFYNKTSNGHDTTDRKNYPLKQTPSFLEDVCDDFERTLERSKTKPTRQVQIADAVDYYSYSSSGGSIASSDRQVDLRETHRLNSLNNELQLEHDIDTASEISYGSEISKTALQHIREQMALSLSRMKELEDQVKLIPNLQNQLATLKEEKRQLNLELKKAEEFYQRQLQNELEQQQLRSNSKSSSPPTTVTSGIFTPQRVSPVSLTSLNDTYNNIKTNMQNKKQLRTTGTSCTPITREVGCSPPPIIKTSTTGVYTDISIGPTEKIYTKRDLEATLKEQNHLRDLEKIRKSISVGVQINDGILKPSSRQSGTQTTALKDVVEKTTVSIMCRPEQRDVGVLYAPQLRSVGVSDHTTTDPVCEKCNIRKYSVSVGPDEQSPSIVNVGISLKALDQRSSSFSLGENEKLKLRRKHAAVQCSAMLSNASTQHSPLVATKQVQYSPDTITQQTDTRGLVETKNNYTLTDHKKANKQKDSYTNTEAVKTRENGINVRIQEKRTDHSTNTELIQKRDFGCGDLLPRGHIHIACAENYCDTCKDSIKSLAREFAKTSMAEKPLQLSKSPVETTSTPINSTQELTSSKKNGVMSTSLTQSESKIPKPSVTTPSPTAQRKFVRQNTYTLESPSVERSFIPFERRTTFTIKTPEPVKKSLESVSLSSLKSPTNSSPQSTSTSQSSLTTVIAKEDEICKNPVQFGSSSSSTVLIPSPTEIAETESEIAYLKRQTCDLFSKIEKEDSPIRGLTPIMRTTTASSEIVSCPVHVQGTNVKDFDVEESSQKIQTPEKGEVSPVNEENDEEEQSDEGRSENRNLRERSPSIEEISHPRSAEALYNQVMQSSKVERNKAIPSKEMQAALKVINDSLHKSSGASASNLKSANKIVQKEWFRVSSTDSADPLDVEDYLDCFDEFSSDLLSYMVNLIDANGNTSMHYAVSHGNFDVVSILLDSKVCNVNQTNNAGYTCVMLVSLAKLKSSEHRTVVQRLFQLSDVNIRAKKHNQTALMLAVSHGNLEMVKMLLEAGADINIQDDDGSTALMCAAEHGRIDIVKLLLAQPDCDSTIQDIDGSTALKISLEAGYRDIGVLLYAHEHMSRNKSPYASLRRKKERTISGGSNGNSSSGYQKSSSARTSPLPSPKLHMKKEPFRN</sequence>
<evidence type="ECO:0000313" key="7">
    <source>
        <dbReference type="EMBL" id="SSX33581.1"/>
    </source>
</evidence>
<evidence type="ECO:0000256" key="3">
    <source>
        <dbReference type="ARBA" id="ARBA00023054"/>
    </source>
</evidence>
<dbReference type="InterPro" id="IPR036770">
    <property type="entry name" value="Ankyrin_rpt-contain_sf"/>
</dbReference>
<dbReference type="SUPFAM" id="SSF48403">
    <property type="entry name" value="Ankyrin repeat"/>
    <property type="match status" value="1"/>
</dbReference>
<dbReference type="PANTHER" id="PTHR24168">
    <property type="entry name" value="KN MOTIF AND ANKYRIN REPEAT DOMAIN-CONTAINING"/>
    <property type="match status" value="1"/>
</dbReference>
<accession>A0A336LCA0</accession>
<dbReference type="EMBL" id="UFQT01002499">
    <property type="protein sequence ID" value="SSX33581.1"/>
    <property type="molecule type" value="Genomic_DNA"/>
</dbReference>
<proteinExistence type="predicted"/>
<feature type="repeat" description="ANK" evidence="4">
    <location>
        <begin position="1047"/>
        <end position="1069"/>
    </location>
</feature>
<dbReference type="VEuPathDB" id="VectorBase:CSON006654"/>
<protein>
    <submittedName>
        <fullName evidence="6">CSON006654 protein</fullName>
    </submittedName>
</protein>
<dbReference type="PANTHER" id="PTHR24168:SF21">
    <property type="entry name" value="KANK, ISOFORM D"/>
    <property type="match status" value="1"/>
</dbReference>
<gene>
    <name evidence="6" type="primary">CSON006654</name>
</gene>
<dbReference type="AlphaFoldDB" id="A0A336LCA0"/>
<keyword evidence="3" id="KW-0175">Coiled coil</keyword>
<dbReference type="PROSITE" id="PS50297">
    <property type="entry name" value="ANK_REP_REGION"/>
    <property type="match status" value="3"/>
</dbReference>
<reference evidence="7" key="2">
    <citation type="submission" date="2018-07" db="EMBL/GenBank/DDBJ databases">
        <authorList>
            <person name="Quirk P.G."/>
            <person name="Krulwich T.A."/>
        </authorList>
    </citation>
    <scope>NUCLEOTIDE SEQUENCE</scope>
</reference>
<feature type="compositionally biased region" description="Low complexity" evidence="5">
    <location>
        <begin position="300"/>
        <end position="320"/>
    </location>
</feature>
<dbReference type="FunFam" id="1.25.40.20:FF:000243">
    <property type="entry name" value="Uncharacterized protein, isoform D"/>
    <property type="match status" value="1"/>
</dbReference>
<dbReference type="InterPro" id="IPR021939">
    <property type="entry name" value="KN_motif"/>
</dbReference>